<evidence type="ECO:0000256" key="3">
    <source>
        <dbReference type="ARBA" id="ARBA00022679"/>
    </source>
</evidence>
<keyword evidence="4" id="KW-0812">Transmembrane</keyword>
<dbReference type="CDD" id="cd04186">
    <property type="entry name" value="GT_2_like_c"/>
    <property type="match status" value="1"/>
</dbReference>
<evidence type="ECO:0000256" key="4">
    <source>
        <dbReference type="SAM" id="Phobius"/>
    </source>
</evidence>
<evidence type="ECO:0000313" key="7">
    <source>
        <dbReference type="Proteomes" id="UP000245535"/>
    </source>
</evidence>
<dbReference type="SUPFAM" id="SSF53448">
    <property type="entry name" value="Nucleotide-diphospho-sugar transferases"/>
    <property type="match status" value="1"/>
</dbReference>
<dbReference type="Proteomes" id="UP000245535">
    <property type="component" value="Unassembled WGS sequence"/>
</dbReference>
<dbReference type="RefSeq" id="WP_109616180.1">
    <property type="nucleotide sequence ID" value="NZ_QGDO01000001.1"/>
</dbReference>
<dbReference type="EMBL" id="QGDO01000001">
    <property type="protein sequence ID" value="PWJ44707.1"/>
    <property type="molecule type" value="Genomic_DNA"/>
</dbReference>
<feature type="domain" description="Glycosyltransferase 2-like" evidence="5">
    <location>
        <begin position="8"/>
        <end position="184"/>
    </location>
</feature>
<dbReference type="PANTHER" id="PTHR43179">
    <property type="entry name" value="RHAMNOSYLTRANSFERASE WBBL"/>
    <property type="match status" value="1"/>
</dbReference>
<dbReference type="OrthoDB" id="9771846at2"/>
<dbReference type="InterPro" id="IPR001173">
    <property type="entry name" value="Glyco_trans_2-like"/>
</dbReference>
<dbReference type="Pfam" id="PF00535">
    <property type="entry name" value="Glycos_transf_2"/>
    <property type="match status" value="1"/>
</dbReference>
<keyword evidence="4" id="KW-1133">Transmembrane helix</keyword>
<accession>A0A316A4M3</accession>
<evidence type="ECO:0000256" key="2">
    <source>
        <dbReference type="ARBA" id="ARBA00022676"/>
    </source>
</evidence>
<gene>
    <name evidence="6" type="ORF">BC781_1011078</name>
</gene>
<dbReference type="PANTHER" id="PTHR43179:SF12">
    <property type="entry name" value="GALACTOFURANOSYLTRANSFERASE GLFT2"/>
    <property type="match status" value="1"/>
</dbReference>
<dbReference type="InterPro" id="IPR029044">
    <property type="entry name" value="Nucleotide-diphossugar_trans"/>
</dbReference>
<reference evidence="6 7" key="1">
    <citation type="submission" date="2018-03" db="EMBL/GenBank/DDBJ databases">
        <title>Genomic Encyclopedia of Archaeal and Bacterial Type Strains, Phase II (KMG-II): from individual species to whole genera.</title>
        <authorList>
            <person name="Goeker M."/>
        </authorList>
    </citation>
    <scope>NUCLEOTIDE SEQUENCE [LARGE SCALE GENOMIC DNA]</scope>
    <source>
        <strain evidence="6 7">DSM 28229</strain>
    </source>
</reference>
<keyword evidence="4" id="KW-0472">Membrane</keyword>
<sequence length="341" mass="39324">MNTKDVAVVILNYNGKNFLEQFLPAVCQFSGDAKIVVADNNSSDESIPFLEKQYSGKVDIIRISENLGFCGGYNYALKKIESKYYVLLNSDVEVTPNWLNPLLEVMEKHTNVAACQPKIKYYSDKSKFEYAGAAGGFMDKWGYPYCRGRLFETLESDNGQYDEEGEIFWATGCCMMVRSELYHRLGGLDDDFFAHMEEIDLCWRMLNRGYKIYYTPESEVFHVGGGTLSKESPRKTYFNFRNSLLVLLKNLPGSLLFPMIFWRMILDGVAGVKFLVEGKFGHFSAIFRAHLSFYTYIRRIWKKRNDKSSNKKLGYEQLSDFSVVYQYFAKGVRTFSALNKK</sequence>
<feature type="transmembrane region" description="Helical" evidence="4">
    <location>
        <begin position="280"/>
        <end position="297"/>
    </location>
</feature>
<name>A0A316A4M3_SEDFL</name>
<keyword evidence="7" id="KW-1185">Reference proteome</keyword>
<keyword evidence="2" id="KW-0328">Glycosyltransferase</keyword>
<keyword evidence="3" id="KW-0808">Transferase</keyword>
<comment type="similarity">
    <text evidence="1">Belongs to the glycosyltransferase 2 family.</text>
</comment>
<protein>
    <recommendedName>
        <fullName evidence="5">Glycosyltransferase 2-like domain-containing protein</fullName>
    </recommendedName>
</protein>
<evidence type="ECO:0000259" key="5">
    <source>
        <dbReference type="Pfam" id="PF00535"/>
    </source>
</evidence>
<dbReference type="AlphaFoldDB" id="A0A316A4M3"/>
<feature type="transmembrane region" description="Helical" evidence="4">
    <location>
        <begin position="244"/>
        <end position="265"/>
    </location>
</feature>
<evidence type="ECO:0000313" key="6">
    <source>
        <dbReference type="EMBL" id="PWJ44707.1"/>
    </source>
</evidence>
<dbReference type="GO" id="GO:0016757">
    <property type="term" value="F:glycosyltransferase activity"/>
    <property type="evidence" value="ECO:0007669"/>
    <property type="project" value="UniProtKB-KW"/>
</dbReference>
<dbReference type="Gene3D" id="3.90.550.10">
    <property type="entry name" value="Spore Coat Polysaccharide Biosynthesis Protein SpsA, Chain A"/>
    <property type="match status" value="1"/>
</dbReference>
<organism evidence="6 7">
    <name type="scientific">Sediminitomix flava</name>
    <dbReference type="NCBI Taxonomy" id="379075"/>
    <lineage>
        <taxon>Bacteria</taxon>
        <taxon>Pseudomonadati</taxon>
        <taxon>Bacteroidota</taxon>
        <taxon>Cytophagia</taxon>
        <taxon>Cytophagales</taxon>
        <taxon>Flammeovirgaceae</taxon>
        <taxon>Sediminitomix</taxon>
    </lineage>
</organism>
<comment type="caution">
    <text evidence="6">The sequence shown here is derived from an EMBL/GenBank/DDBJ whole genome shotgun (WGS) entry which is preliminary data.</text>
</comment>
<proteinExistence type="inferred from homology"/>
<evidence type="ECO:0000256" key="1">
    <source>
        <dbReference type="ARBA" id="ARBA00006739"/>
    </source>
</evidence>